<keyword evidence="2" id="KW-1185">Reference proteome</keyword>
<evidence type="ECO:0000313" key="1">
    <source>
        <dbReference type="EMBL" id="TWQ47388.1"/>
    </source>
</evidence>
<evidence type="ECO:0000313" key="2">
    <source>
        <dbReference type="Proteomes" id="UP000320455"/>
    </source>
</evidence>
<comment type="caution">
    <text evidence="1">The sequence shown here is derived from an EMBL/GenBank/DDBJ whole genome shotgun (WGS) entry which is preliminary data.</text>
</comment>
<organism evidence="1 2">
    <name type="scientific">Xanthomonas vasicola</name>
    <dbReference type="NCBI Taxonomy" id="56459"/>
    <lineage>
        <taxon>Bacteria</taxon>
        <taxon>Pseudomonadati</taxon>
        <taxon>Pseudomonadota</taxon>
        <taxon>Gammaproteobacteria</taxon>
        <taxon>Lysobacterales</taxon>
        <taxon>Lysobacteraceae</taxon>
        <taxon>Xanthomonas</taxon>
    </lineage>
</organism>
<dbReference type="Proteomes" id="UP000320455">
    <property type="component" value="Unassembled WGS sequence"/>
</dbReference>
<proteinExistence type="predicted"/>
<gene>
    <name evidence="1" type="ORF">FQK01_24065</name>
</gene>
<protein>
    <submittedName>
        <fullName evidence="1">Uncharacterized protein</fullName>
    </submittedName>
</protein>
<name>A0ABD7S3J6_XANVA</name>
<sequence length="91" mass="8808">MVCAQSLKRISVDVALLNTSKRSGPSGTDGAAKSAAMTSLALAEDVPGILALEARTVLRGLMASPLSCAEGATMSSGTLALVAASCGGAAG</sequence>
<accession>A0ABD7S3J6</accession>
<reference evidence="2" key="1">
    <citation type="journal article" date="2020" name="Phytopathology">
        <title>Genomic acquisitions in emerging populations of Xanthomonas vasicola pv. vasculorum infecting corn in the U.S. and Argentina.</title>
        <authorList>
            <person name="Perez-Quintero A.L."/>
        </authorList>
    </citation>
    <scope>NUCLEOTIDE SEQUENCE [LARGE SCALE GENOMIC DNA]</scope>
    <source>
        <strain evidence="2">Xvh-L</strain>
    </source>
</reference>
<dbReference type="AlphaFoldDB" id="A0ABD7S3J6"/>
<dbReference type="EMBL" id="VOCK01000150">
    <property type="protein sequence ID" value="TWQ47388.1"/>
    <property type="molecule type" value="Genomic_DNA"/>
</dbReference>